<dbReference type="SUPFAM" id="SSF52402">
    <property type="entry name" value="Adenine nucleotide alpha hydrolases-like"/>
    <property type="match status" value="1"/>
</dbReference>
<dbReference type="CDD" id="cd01992">
    <property type="entry name" value="TilS_N"/>
    <property type="match status" value="1"/>
</dbReference>
<proteinExistence type="inferred from homology"/>
<dbReference type="InterPro" id="IPR012094">
    <property type="entry name" value="tRNA_Ile_lys_synt"/>
</dbReference>
<keyword evidence="9" id="KW-1185">Reference proteome</keyword>
<keyword evidence="2 6" id="KW-0819">tRNA processing</keyword>
<dbReference type="NCBIfam" id="TIGR02432">
    <property type="entry name" value="lysidine_TilS_N"/>
    <property type="match status" value="1"/>
</dbReference>
<keyword evidence="4 6" id="KW-0067">ATP-binding</keyword>
<dbReference type="EMBL" id="QGHD01000001">
    <property type="protein sequence ID" value="PWL04258.1"/>
    <property type="molecule type" value="Genomic_DNA"/>
</dbReference>
<evidence type="ECO:0000259" key="7">
    <source>
        <dbReference type="Pfam" id="PF01171"/>
    </source>
</evidence>
<evidence type="ECO:0000256" key="1">
    <source>
        <dbReference type="ARBA" id="ARBA00022598"/>
    </source>
</evidence>
<evidence type="ECO:0000313" key="8">
    <source>
        <dbReference type="EMBL" id="PWL04258.1"/>
    </source>
</evidence>
<accession>A0ABX5LTK2</accession>
<comment type="domain">
    <text evidence="6">The N-terminal region contains the highly conserved SGGXDS motif, predicted to be a P-loop motif involved in ATP binding.</text>
</comment>
<evidence type="ECO:0000256" key="6">
    <source>
        <dbReference type="HAMAP-Rule" id="MF_01161"/>
    </source>
</evidence>
<dbReference type="InterPro" id="IPR014729">
    <property type="entry name" value="Rossmann-like_a/b/a_fold"/>
</dbReference>
<feature type="domain" description="tRNA(Ile)-lysidine/2-thiocytidine synthase N-terminal" evidence="7">
    <location>
        <begin position="16"/>
        <end position="197"/>
    </location>
</feature>
<dbReference type="Proteomes" id="UP000245523">
    <property type="component" value="Unassembled WGS sequence"/>
</dbReference>
<comment type="subcellular location">
    <subcellularLocation>
        <location evidence="6">Cytoplasm</location>
    </subcellularLocation>
</comment>
<dbReference type="SUPFAM" id="SSF56037">
    <property type="entry name" value="PheT/TilS domain"/>
    <property type="match status" value="1"/>
</dbReference>
<gene>
    <name evidence="6" type="primary">tilS</name>
    <name evidence="8" type="ORF">B0H50_101273</name>
</gene>
<comment type="similarity">
    <text evidence="6">Belongs to the tRNA(Ile)-lysidine synthase family.</text>
</comment>
<name>A0ABX5LTK2_9BACT</name>
<dbReference type="RefSeq" id="WP_109587119.1">
    <property type="nucleotide sequence ID" value="NZ_JAXEIU010000055.1"/>
</dbReference>
<evidence type="ECO:0000256" key="3">
    <source>
        <dbReference type="ARBA" id="ARBA00022741"/>
    </source>
</evidence>
<comment type="caution">
    <text evidence="8">The sequence shown here is derived from an EMBL/GenBank/DDBJ whole genome shotgun (WGS) entry which is preliminary data.</text>
</comment>
<organism evidence="8 9">
    <name type="scientific">Hallerella porci</name>
    <dbReference type="NCBI Taxonomy" id="1945871"/>
    <lineage>
        <taxon>Bacteria</taxon>
        <taxon>Pseudomonadati</taxon>
        <taxon>Fibrobacterota</taxon>
        <taxon>Fibrobacteria</taxon>
        <taxon>Fibrobacterales</taxon>
        <taxon>Fibrobacteraceae</taxon>
        <taxon>Hallerella</taxon>
    </lineage>
</organism>
<dbReference type="InterPro" id="IPR012795">
    <property type="entry name" value="tRNA_Ile_lys_synt_N"/>
</dbReference>
<dbReference type="PANTHER" id="PTHR43033:SF1">
    <property type="entry name" value="TRNA(ILE)-LYSIDINE SYNTHASE-RELATED"/>
    <property type="match status" value="1"/>
</dbReference>
<dbReference type="Pfam" id="PF01171">
    <property type="entry name" value="ATP_bind_3"/>
    <property type="match status" value="1"/>
</dbReference>
<reference evidence="8 9" key="1">
    <citation type="submission" date="2018-05" db="EMBL/GenBank/DDBJ databases">
        <title>Animal gut microbial communities from fecal samples from Wisconsin, USA.</title>
        <authorList>
            <person name="Neumann A."/>
        </authorList>
    </citation>
    <scope>NUCLEOTIDE SEQUENCE [LARGE SCALE GENOMIC DNA]</scope>
    <source>
        <strain evidence="8 9">UWS4</strain>
    </source>
</reference>
<dbReference type="HAMAP" id="MF_01161">
    <property type="entry name" value="tRNA_Ile_lys_synt"/>
    <property type="match status" value="1"/>
</dbReference>
<evidence type="ECO:0000313" key="9">
    <source>
        <dbReference type="Proteomes" id="UP000245523"/>
    </source>
</evidence>
<sequence length="381" mass="43251">MNSDILKNIAEYKFEHVLLAVSGGLDSICLAHYFITNQKNFGIKKLAIAHIHHGLRKSADRDAEFVKNFADKFHVPFFIRYLDGKALTENGSVEENARLARYQELHEIAELSSVRADAIFTAHHANDQAETVLMRILRGSSWKGLRGISRIRDDYVIRPFLQISKSELEIYAKKNHLDFVTDETNADISFARNFLRNALIPALKPDMLQLSRVSHLASNLYAKILREADATISPFILSKKLWPFSARFSPFEKTLAIHSCAWEKLSHKSPAGAAEIFRIWLTARGFDFPASLSFSSNLISRDGNFLFEKSRGIFWFCQNPKKEIAPFPFGSRPKKDGDIIILKNRPPRKLVKYMAELGIPEFVRDAIPCILSGESIVKLGE</sequence>
<dbReference type="EC" id="6.3.4.19" evidence="6"/>
<evidence type="ECO:0000256" key="2">
    <source>
        <dbReference type="ARBA" id="ARBA00022694"/>
    </source>
</evidence>
<keyword evidence="1 6" id="KW-0436">Ligase</keyword>
<comment type="catalytic activity">
    <reaction evidence="5 6">
        <text>cytidine(34) in tRNA(Ile2) + L-lysine + ATP = lysidine(34) in tRNA(Ile2) + AMP + diphosphate + H(+)</text>
        <dbReference type="Rhea" id="RHEA:43744"/>
        <dbReference type="Rhea" id="RHEA-COMP:10625"/>
        <dbReference type="Rhea" id="RHEA-COMP:10670"/>
        <dbReference type="ChEBI" id="CHEBI:15378"/>
        <dbReference type="ChEBI" id="CHEBI:30616"/>
        <dbReference type="ChEBI" id="CHEBI:32551"/>
        <dbReference type="ChEBI" id="CHEBI:33019"/>
        <dbReference type="ChEBI" id="CHEBI:82748"/>
        <dbReference type="ChEBI" id="CHEBI:83665"/>
        <dbReference type="ChEBI" id="CHEBI:456215"/>
        <dbReference type="EC" id="6.3.4.19"/>
    </reaction>
</comment>
<evidence type="ECO:0000256" key="4">
    <source>
        <dbReference type="ARBA" id="ARBA00022840"/>
    </source>
</evidence>
<protein>
    <recommendedName>
        <fullName evidence="6">tRNA(Ile)-lysidine synthase</fullName>
        <ecNumber evidence="6">6.3.4.19</ecNumber>
    </recommendedName>
    <alternativeName>
        <fullName evidence="6">tRNA(Ile)-2-lysyl-cytidine synthase</fullName>
    </alternativeName>
    <alternativeName>
        <fullName evidence="6">tRNA(Ile)-lysidine synthetase</fullName>
    </alternativeName>
</protein>
<feature type="binding site" evidence="6">
    <location>
        <begin position="22"/>
        <end position="27"/>
    </location>
    <ligand>
        <name>ATP</name>
        <dbReference type="ChEBI" id="CHEBI:30616"/>
    </ligand>
</feature>
<keyword evidence="6" id="KW-0963">Cytoplasm</keyword>
<comment type="function">
    <text evidence="6">Ligates lysine onto the cytidine present at position 34 of the AUA codon-specific tRNA(Ile) that contains the anticodon CAU, in an ATP-dependent manner. Cytidine is converted to lysidine, thus changing the amino acid specificity of the tRNA from methionine to isoleucine.</text>
</comment>
<evidence type="ECO:0000256" key="5">
    <source>
        <dbReference type="ARBA" id="ARBA00048539"/>
    </source>
</evidence>
<dbReference type="InterPro" id="IPR011063">
    <property type="entry name" value="TilS/TtcA_N"/>
</dbReference>
<dbReference type="PANTHER" id="PTHR43033">
    <property type="entry name" value="TRNA(ILE)-LYSIDINE SYNTHASE-RELATED"/>
    <property type="match status" value="1"/>
</dbReference>
<dbReference type="Gene3D" id="3.40.50.620">
    <property type="entry name" value="HUPs"/>
    <property type="match status" value="1"/>
</dbReference>
<keyword evidence="3 6" id="KW-0547">Nucleotide-binding</keyword>